<dbReference type="SUPFAM" id="SSF161084">
    <property type="entry name" value="MAPEG domain-like"/>
    <property type="match status" value="1"/>
</dbReference>
<dbReference type="RefSeq" id="WP_188165091.1">
    <property type="nucleotide sequence ID" value="NZ_JACVVX010000004.1"/>
</dbReference>
<name>A0A8J6PWU3_9HYPH</name>
<dbReference type="Pfam" id="PF01124">
    <property type="entry name" value="MAPEG"/>
    <property type="match status" value="1"/>
</dbReference>
<dbReference type="AlphaFoldDB" id="A0A8J6PWU3"/>
<dbReference type="InterPro" id="IPR001129">
    <property type="entry name" value="Membr-assoc_MAPEG"/>
</dbReference>
<evidence type="ECO:0000256" key="4">
    <source>
        <dbReference type="ARBA" id="ARBA00023136"/>
    </source>
</evidence>
<evidence type="ECO:0000256" key="1">
    <source>
        <dbReference type="ARBA" id="ARBA00004370"/>
    </source>
</evidence>
<keyword evidence="4 5" id="KW-0472">Membrane</keyword>
<sequence length="139" mass="15943">MNQTAIFWPVIAQAVLTFIAYFVMYSRRMQAVKSGAADLRTFKRRNAEPEASETAANNILSQFELPVLFYVVCLSLYVTNGASYVALLLAWLFVASRYVHAYVHMTSNRLLYRRPIFIIGFVAVILMWLWFALHLLAVV</sequence>
<dbReference type="Gene3D" id="1.20.120.550">
    <property type="entry name" value="Membrane associated eicosanoid/glutathione metabolism-like domain"/>
    <property type="match status" value="1"/>
</dbReference>
<keyword evidence="7" id="KW-1185">Reference proteome</keyword>
<keyword evidence="2 5" id="KW-0812">Transmembrane</keyword>
<proteinExistence type="predicted"/>
<feature type="transmembrane region" description="Helical" evidence="5">
    <location>
        <begin position="67"/>
        <end position="95"/>
    </location>
</feature>
<dbReference type="EMBL" id="JACVVX010000004">
    <property type="protein sequence ID" value="MBD0415637.1"/>
    <property type="molecule type" value="Genomic_DNA"/>
</dbReference>
<evidence type="ECO:0000256" key="5">
    <source>
        <dbReference type="SAM" id="Phobius"/>
    </source>
</evidence>
<dbReference type="InterPro" id="IPR023352">
    <property type="entry name" value="MAPEG-like_dom_sf"/>
</dbReference>
<organism evidence="6 7">
    <name type="scientific">Oryzicola mucosus</name>
    <dbReference type="NCBI Taxonomy" id="2767425"/>
    <lineage>
        <taxon>Bacteria</taxon>
        <taxon>Pseudomonadati</taxon>
        <taxon>Pseudomonadota</taxon>
        <taxon>Alphaproteobacteria</taxon>
        <taxon>Hyphomicrobiales</taxon>
        <taxon>Phyllobacteriaceae</taxon>
        <taxon>Oryzicola</taxon>
    </lineage>
</organism>
<protein>
    <submittedName>
        <fullName evidence="6">MAPEG family protein</fullName>
    </submittedName>
</protein>
<accession>A0A8J6PWU3</accession>
<gene>
    <name evidence="6" type="ORF">ICI42_13310</name>
</gene>
<evidence type="ECO:0000313" key="7">
    <source>
        <dbReference type="Proteomes" id="UP000643405"/>
    </source>
</evidence>
<comment type="caution">
    <text evidence="6">The sequence shown here is derived from an EMBL/GenBank/DDBJ whole genome shotgun (WGS) entry which is preliminary data.</text>
</comment>
<dbReference type="GO" id="GO:0016020">
    <property type="term" value="C:membrane"/>
    <property type="evidence" value="ECO:0007669"/>
    <property type="project" value="UniProtKB-SubCell"/>
</dbReference>
<evidence type="ECO:0000256" key="2">
    <source>
        <dbReference type="ARBA" id="ARBA00022692"/>
    </source>
</evidence>
<keyword evidence="3 5" id="KW-1133">Transmembrane helix</keyword>
<feature type="transmembrane region" description="Helical" evidence="5">
    <location>
        <begin position="6"/>
        <end position="24"/>
    </location>
</feature>
<evidence type="ECO:0000256" key="3">
    <source>
        <dbReference type="ARBA" id="ARBA00022989"/>
    </source>
</evidence>
<dbReference type="Proteomes" id="UP000643405">
    <property type="component" value="Unassembled WGS sequence"/>
</dbReference>
<comment type="subcellular location">
    <subcellularLocation>
        <location evidence="1">Membrane</location>
    </subcellularLocation>
</comment>
<evidence type="ECO:0000313" key="6">
    <source>
        <dbReference type="EMBL" id="MBD0415637.1"/>
    </source>
</evidence>
<reference evidence="6" key="1">
    <citation type="submission" date="2020-09" db="EMBL/GenBank/DDBJ databases">
        <title>Genome seq and assembly of Tianweitania sp.</title>
        <authorList>
            <person name="Chhetri G."/>
        </authorList>
    </citation>
    <scope>NUCLEOTIDE SEQUENCE</scope>
    <source>
        <strain evidence="6">Rool2</strain>
    </source>
</reference>
<feature type="transmembrane region" description="Helical" evidence="5">
    <location>
        <begin position="115"/>
        <end position="138"/>
    </location>
</feature>